<evidence type="ECO:0000256" key="3">
    <source>
        <dbReference type="ARBA" id="ARBA00006602"/>
    </source>
</evidence>
<keyword evidence="12" id="KW-0966">Cell projection</keyword>
<dbReference type="InterPro" id="IPR000563">
    <property type="entry name" value="Flag_FliH"/>
</dbReference>
<comment type="subcellular location">
    <subcellularLocation>
        <location evidence="2">Cytoplasm</location>
    </subcellularLocation>
</comment>
<evidence type="ECO:0000256" key="10">
    <source>
        <dbReference type="SAM" id="MobiDB-lite"/>
    </source>
</evidence>
<keyword evidence="7" id="KW-1005">Bacterial flagellum biogenesis</keyword>
<keyword evidence="12" id="KW-0282">Flagellum</keyword>
<feature type="compositionally biased region" description="Basic and acidic residues" evidence="10">
    <location>
        <begin position="1"/>
        <end position="16"/>
    </location>
</feature>
<evidence type="ECO:0000256" key="8">
    <source>
        <dbReference type="ARBA" id="ARBA00022927"/>
    </source>
</evidence>
<comment type="similarity">
    <text evidence="3">Belongs to the FliH family.</text>
</comment>
<feature type="domain" description="Flagellar assembly protein FliH/Type III secretion system HrpE" evidence="11">
    <location>
        <begin position="125"/>
        <end position="246"/>
    </location>
</feature>
<evidence type="ECO:0000256" key="7">
    <source>
        <dbReference type="ARBA" id="ARBA00022795"/>
    </source>
</evidence>
<dbReference type="Pfam" id="PF02108">
    <property type="entry name" value="FliH"/>
    <property type="match status" value="1"/>
</dbReference>
<keyword evidence="6" id="KW-0963">Cytoplasm</keyword>
<keyword evidence="9" id="KW-1006">Bacterial flagellum protein export</keyword>
<comment type="function">
    <text evidence="1">Needed for flagellar regrowth and assembly.</text>
</comment>
<keyword evidence="12" id="KW-0969">Cilium</keyword>
<keyword evidence="5" id="KW-0813">Transport</keyword>
<dbReference type="PANTHER" id="PTHR34982">
    <property type="entry name" value="YOP PROTEINS TRANSLOCATION PROTEIN L"/>
    <property type="match status" value="1"/>
</dbReference>
<name>A0A1E7Z602_9ALTE</name>
<protein>
    <recommendedName>
        <fullName evidence="4">Flagellar assembly protein FliH</fullName>
    </recommendedName>
</protein>
<proteinExistence type="inferred from homology"/>
<evidence type="ECO:0000256" key="2">
    <source>
        <dbReference type="ARBA" id="ARBA00004496"/>
    </source>
</evidence>
<dbReference type="GO" id="GO:0071973">
    <property type="term" value="P:bacterial-type flagellum-dependent cell motility"/>
    <property type="evidence" value="ECO:0007669"/>
    <property type="project" value="InterPro"/>
</dbReference>
<dbReference type="GO" id="GO:0044781">
    <property type="term" value="P:bacterial-type flagellum organization"/>
    <property type="evidence" value="ECO:0007669"/>
    <property type="project" value="UniProtKB-KW"/>
</dbReference>
<dbReference type="PANTHER" id="PTHR34982:SF1">
    <property type="entry name" value="FLAGELLAR ASSEMBLY PROTEIN FLIH"/>
    <property type="match status" value="1"/>
</dbReference>
<dbReference type="GO" id="GO:0005829">
    <property type="term" value="C:cytosol"/>
    <property type="evidence" value="ECO:0007669"/>
    <property type="project" value="TreeGrafter"/>
</dbReference>
<dbReference type="GO" id="GO:0009288">
    <property type="term" value="C:bacterial-type flagellum"/>
    <property type="evidence" value="ECO:0007669"/>
    <property type="project" value="InterPro"/>
</dbReference>
<dbReference type="GO" id="GO:0015031">
    <property type="term" value="P:protein transport"/>
    <property type="evidence" value="ECO:0007669"/>
    <property type="project" value="UniProtKB-KW"/>
</dbReference>
<evidence type="ECO:0000256" key="4">
    <source>
        <dbReference type="ARBA" id="ARBA00016507"/>
    </source>
</evidence>
<evidence type="ECO:0000256" key="9">
    <source>
        <dbReference type="ARBA" id="ARBA00023225"/>
    </source>
</evidence>
<dbReference type="EMBL" id="MDHN01000041">
    <property type="protein sequence ID" value="OFC68930.1"/>
    <property type="molecule type" value="Genomic_DNA"/>
</dbReference>
<evidence type="ECO:0000259" key="11">
    <source>
        <dbReference type="Pfam" id="PF02108"/>
    </source>
</evidence>
<dbReference type="RefSeq" id="WP_070127034.1">
    <property type="nucleotide sequence ID" value="NZ_MDHN01000041.1"/>
</dbReference>
<evidence type="ECO:0000313" key="13">
    <source>
        <dbReference type="Proteomes" id="UP000175691"/>
    </source>
</evidence>
<feature type="region of interest" description="Disordered" evidence="10">
    <location>
        <begin position="1"/>
        <end position="60"/>
    </location>
</feature>
<dbReference type="Proteomes" id="UP000175691">
    <property type="component" value="Unassembled WGS sequence"/>
</dbReference>
<reference evidence="12 13" key="1">
    <citation type="submission" date="2016-08" db="EMBL/GenBank/DDBJ databases">
        <authorList>
            <person name="Seilhamer J.J."/>
        </authorList>
    </citation>
    <scope>NUCLEOTIDE SEQUENCE [LARGE SCALE GENOMIC DNA]</scope>
    <source>
        <strain evidence="12 13">KCTC 42603</strain>
    </source>
</reference>
<sequence>MNDKLPKNDEFSDAKSWDLPFLDEAQTTEDLTRTNALNRRSDWKYEPPEAEEEEILPPTAEEIEAIRQSAYDEGYNEGKQTGFDEGKAAGFEEGKTEGYEAGLQAGKEDGLNAAEEEMAALGGHWSSLADNLVAPLSQVNEDTRKQLVKLAVSLARAVIRTEVQTSEDVVMQALAEGLKALPVAESQFHISMHPDDIRVVKNHYGDETIAAKGWHFIEAPAMSRGGCDITTQQNAVDVSVERRCRDVLNRFLLDQGLSDD</sequence>
<dbReference type="InterPro" id="IPR018035">
    <property type="entry name" value="Flagellar_FliH/T3SS_HrpE"/>
</dbReference>
<dbReference type="STRING" id="1656094.BFC18_19490"/>
<gene>
    <name evidence="12" type="ORF">BFC18_19490</name>
</gene>
<dbReference type="GO" id="GO:0003774">
    <property type="term" value="F:cytoskeletal motor activity"/>
    <property type="evidence" value="ECO:0007669"/>
    <property type="project" value="InterPro"/>
</dbReference>
<comment type="caution">
    <text evidence="12">The sequence shown here is derived from an EMBL/GenBank/DDBJ whole genome shotgun (WGS) entry which is preliminary data.</text>
</comment>
<dbReference type="InterPro" id="IPR051472">
    <property type="entry name" value="T3SS_Stator/FliH"/>
</dbReference>
<organism evidence="12 13">
    <name type="scientific">Alteromonas confluentis</name>
    <dbReference type="NCBI Taxonomy" id="1656094"/>
    <lineage>
        <taxon>Bacteria</taxon>
        <taxon>Pseudomonadati</taxon>
        <taxon>Pseudomonadota</taxon>
        <taxon>Gammaproteobacteria</taxon>
        <taxon>Alteromonadales</taxon>
        <taxon>Alteromonadaceae</taxon>
        <taxon>Alteromonas/Salinimonas group</taxon>
        <taxon>Alteromonas</taxon>
    </lineage>
</organism>
<evidence type="ECO:0000313" key="12">
    <source>
        <dbReference type="EMBL" id="OFC68930.1"/>
    </source>
</evidence>
<keyword evidence="13" id="KW-1185">Reference proteome</keyword>
<evidence type="ECO:0000256" key="6">
    <source>
        <dbReference type="ARBA" id="ARBA00022490"/>
    </source>
</evidence>
<evidence type="ECO:0000256" key="1">
    <source>
        <dbReference type="ARBA" id="ARBA00003041"/>
    </source>
</evidence>
<evidence type="ECO:0000256" key="5">
    <source>
        <dbReference type="ARBA" id="ARBA00022448"/>
    </source>
</evidence>
<dbReference type="AlphaFoldDB" id="A0A1E7Z602"/>
<keyword evidence="8" id="KW-0653">Protein transport</keyword>
<dbReference type="NCBIfam" id="NF004270">
    <property type="entry name" value="PRK05687.2-1"/>
    <property type="match status" value="1"/>
</dbReference>
<dbReference type="OrthoDB" id="8480773at2"/>
<accession>A0A1E7Z602</accession>
<dbReference type="PRINTS" id="PR01003">
    <property type="entry name" value="FLGFLIH"/>
</dbReference>